<evidence type="ECO:0000256" key="3">
    <source>
        <dbReference type="ARBA" id="ARBA00023235"/>
    </source>
</evidence>
<dbReference type="InterPro" id="IPR020103">
    <property type="entry name" value="PsdUridine_synth_cat_dom_sf"/>
</dbReference>
<dbReference type="CDD" id="cd02869">
    <property type="entry name" value="PseudoU_synth_RluA_like"/>
    <property type="match status" value="1"/>
</dbReference>
<sequence length="314" mass="34805">MGNLDLIIHVDEKDSGCTIGNLLRRKKGFSRALVRKLKRSGGIRCNGTPVFMGEKVTAGDVLVVTMPGEEPTLLEPEEIPLDIVFEDQDILAVNKPAGMLVHPVKWEQSGTLANAVLYYWREAGITGRFRPVYRLDRDTSGIVLVALSQYAAQQLAAQLEKKLLRRRYLAVVVGTPPNAGRIDLPLGLKPGHSAEWMVTPGGRPAITHYRLLGKLGNGRTGSSVPAFSLLCLELETGRTHQIRVHMSHIGHPLLGDARYGGDEKLFHRQALHAAAIDFYHPRTGVPVKLRTPVPADMRELVRLLRSRESEFRNQ</sequence>
<reference evidence="9" key="1">
    <citation type="submission" date="2016-10" db="EMBL/GenBank/DDBJ databases">
        <authorList>
            <person name="Varghese N."/>
            <person name="Submissions S."/>
        </authorList>
    </citation>
    <scope>NUCLEOTIDE SEQUENCE [LARGE SCALE GENOMIC DNA]</scope>
    <source>
        <strain evidence="9">DSM 17038</strain>
    </source>
</reference>
<dbReference type="Gene3D" id="3.30.2350.10">
    <property type="entry name" value="Pseudouridine synthase"/>
    <property type="match status" value="1"/>
</dbReference>
<dbReference type="GO" id="GO:0140098">
    <property type="term" value="F:catalytic activity, acting on RNA"/>
    <property type="evidence" value="ECO:0007669"/>
    <property type="project" value="UniProtKB-ARBA"/>
</dbReference>
<evidence type="ECO:0000259" key="7">
    <source>
        <dbReference type="Pfam" id="PF00849"/>
    </source>
</evidence>
<dbReference type="SUPFAM" id="SSF55120">
    <property type="entry name" value="Pseudouridine synthase"/>
    <property type="match status" value="1"/>
</dbReference>
<gene>
    <name evidence="8" type="ORF">SAMN05660649_02691</name>
</gene>
<evidence type="ECO:0000313" key="8">
    <source>
        <dbReference type="EMBL" id="SFG77996.1"/>
    </source>
</evidence>
<evidence type="ECO:0000256" key="4">
    <source>
        <dbReference type="PIRSR" id="PIRSR606225-1"/>
    </source>
</evidence>
<dbReference type="CDD" id="cd00165">
    <property type="entry name" value="S4"/>
    <property type="match status" value="1"/>
</dbReference>
<dbReference type="AlphaFoldDB" id="A0A1I2USR7"/>
<dbReference type="STRING" id="341036.SAMN05660649_02691"/>
<comment type="catalytic activity">
    <reaction evidence="1 6">
        <text>a uridine in RNA = a pseudouridine in RNA</text>
        <dbReference type="Rhea" id="RHEA:48348"/>
        <dbReference type="Rhea" id="RHEA-COMP:12068"/>
        <dbReference type="Rhea" id="RHEA-COMP:12069"/>
        <dbReference type="ChEBI" id="CHEBI:65314"/>
        <dbReference type="ChEBI" id="CHEBI:65315"/>
    </reaction>
</comment>
<accession>A0A1I2USR7</accession>
<keyword evidence="5" id="KW-0694">RNA-binding</keyword>
<dbReference type="RefSeq" id="WP_238456454.1">
    <property type="nucleotide sequence ID" value="NZ_FOOX01000009.1"/>
</dbReference>
<dbReference type="InterPro" id="IPR050188">
    <property type="entry name" value="RluA_PseudoU_synthase"/>
</dbReference>
<keyword evidence="9" id="KW-1185">Reference proteome</keyword>
<protein>
    <recommendedName>
        <fullName evidence="6">Pseudouridine synthase</fullName>
        <ecNumber evidence="6">5.4.99.-</ecNumber>
    </recommendedName>
</protein>
<dbReference type="PROSITE" id="PS01129">
    <property type="entry name" value="PSI_RLU"/>
    <property type="match status" value="1"/>
</dbReference>
<dbReference type="InterPro" id="IPR006225">
    <property type="entry name" value="PsdUridine_synth_RluC/D"/>
</dbReference>
<dbReference type="Proteomes" id="UP000199337">
    <property type="component" value="Unassembled WGS sequence"/>
</dbReference>
<dbReference type="EC" id="5.4.99.-" evidence="6"/>
<organism evidence="8 9">
    <name type="scientific">Desulfotruncus arcticus DSM 17038</name>
    <dbReference type="NCBI Taxonomy" id="1121424"/>
    <lineage>
        <taxon>Bacteria</taxon>
        <taxon>Bacillati</taxon>
        <taxon>Bacillota</taxon>
        <taxon>Clostridia</taxon>
        <taxon>Eubacteriales</taxon>
        <taxon>Desulfallaceae</taxon>
        <taxon>Desulfotruncus</taxon>
    </lineage>
</organism>
<name>A0A1I2USR7_9FIRM</name>
<dbReference type="InterPro" id="IPR006224">
    <property type="entry name" value="PsdUridine_synth_RluA-like_CS"/>
</dbReference>
<proteinExistence type="inferred from homology"/>
<keyword evidence="3 6" id="KW-0413">Isomerase</keyword>
<dbReference type="PROSITE" id="PS50889">
    <property type="entry name" value="S4"/>
    <property type="match status" value="1"/>
</dbReference>
<evidence type="ECO:0000256" key="5">
    <source>
        <dbReference type="PROSITE-ProRule" id="PRU00182"/>
    </source>
</evidence>
<dbReference type="EMBL" id="FOOX01000009">
    <property type="protein sequence ID" value="SFG77996.1"/>
    <property type="molecule type" value="Genomic_DNA"/>
</dbReference>
<comment type="similarity">
    <text evidence="2 6">Belongs to the pseudouridine synthase RluA family.</text>
</comment>
<dbReference type="PANTHER" id="PTHR21600">
    <property type="entry name" value="MITOCHONDRIAL RNA PSEUDOURIDINE SYNTHASE"/>
    <property type="match status" value="1"/>
</dbReference>
<dbReference type="GO" id="GO:0000455">
    <property type="term" value="P:enzyme-directed rRNA pseudouridine synthesis"/>
    <property type="evidence" value="ECO:0007669"/>
    <property type="project" value="TreeGrafter"/>
</dbReference>
<comment type="function">
    <text evidence="6">Responsible for synthesis of pseudouridine from uracil.</text>
</comment>
<feature type="domain" description="Pseudouridine synthase RsuA/RluA-like" evidence="7">
    <location>
        <begin position="90"/>
        <end position="248"/>
    </location>
</feature>
<evidence type="ECO:0000256" key="1">
    <source>
        <dbReference type="ARBA" id="ARBA00000073"/>
    </source>
</evidence>
<dbReference type="GO" id="GO:0003723">
    <property type="term" value="F:RNA binding"/>
    <property type="evidence" value="ECO:0007669"/>
    <property type="project" value="UniProtKB-KW"/>
</dbReference>
<dbReference type="PANTHER" id="PTHR21600:SF44">
    <property type="entry name" value="RIBOSOMAL LARGE SUBUNIT PSEUDOURIDINE SYNTHASE D"/>
    <property type="match status" value="1"/>
</dbReference>
<dbReference type="Pfam" id="PF00849">
    <property type="entry name" value="PseudoU_synth_2"/>
    <property type="match status" value="1"/>
</dbReference>
<feature type="active site" evidence="4">
    <location>
        <position position="136"/>
    </location>
</feature>
<evidence type="ECO:0000256" key="6">
    <source>
        <dbReference type="RuleBase" id="RU362028"/>
    </source>
</evidence>
<evidence type="ECO:0000256" key="2">
    <source>
        <dbReference type="ARBA" id="ARBA00010876"/>
    </source>
</evidence>
<dbReference type="NCBIfam" id="TIGR00005">
    <property type="entry name" value="rluA_subfam"/>
    <property type="match status" value="1"/>
</dbReference>
<evidence type="ECO:0000313" key="9">
    <source>
        <dbReference type="Proteomes" id="UP000199337"/>
    </source>
</evidence>
<dbReference type="GO" id="GO:0009982">
    <property type="term" value="F:pseudouridine synthase activity"/>
    <property type="evidence" value="ECO:0007669"/>
    <property type="project" value="InterPro"/>
</dbReference>
<dbReference type="InterPro" id="IPR006145">
    <property type="entry name" value="PsdUridine_synth_RsuA/RluA"/>
</dbReference>